<dbReference type="EMBL" id="CP002403">
    <property type="protein sequence ID" value="ADU21731.1"/>
    <property type="molecule type" value="Genomic_DNA"/>
</dbReference>
<evidence type="ECO:0000256" key="1">
    <source>
        <dbReference type="SAM" id="MobiDB-lite"/>
    </source>
</evidence>
<dbReference type="OrthoDB" id="9804743at2"/>
<organism evidence="2 3">
    <name type="scientific">Ruminococcus albus (strain ATCC 27210 / DSM 20455 / JCM 14654 / NCDO 2250 / 7)</name>
    <dbReference type="NCBI Taxonomy" id="697329"/>
    <lineage>
        <taxon>Bacteria</taxon>
        <taxon>Bacillati</taxon>
        <taxon>Bacillota</taxon>
        <taxon>Clostridia</taxon>
        <taxon>Eubacteriales</taxon>
        <taxon>Oscillospiraceae</taxon>
        <taxon>Ruminococcus</taxon>
    </lineage>
</organism>
<accession>E6UDU4</accession>
<name>E6UDU4_RUMA7</name>
<reference evidence="2 3" key="1">
    <citation type="journal article" date="2011" name="J. Bacteriol.">
        <title>Complete genome of the cellulolytic ruminal bacterium Ruminococcus albus 7.</title>
        <authorList>
            <person name="Suen G."/>
            <person name="Stevenson D.M."/>
            <person name="Bruce D.C."/>
            <person name="Chertkov O."/>
            <person name="Copeland A."/>
            <person name="Cheng J.F."/>
            <person name="Detter C."/>
            <person name="Detter J.C."/>
            <person name="Goodwin L.A."/>
            <person name="Han C.S."/>
            <person name="Hauser L.J."/>
            <person name="Ivanova N.N."/>
            <person name="Kyrpides N.C."/>
            <person name="Land M.L."/>
            <person name="Lapidus A."/>
            <person name="Lucas S."/>
            <person name="Ovchinnikova G."/>
            <person name="Pitluck S."/>
            <person name="Tapia R."/>
            <person name="Woyke T."/>
            <person name="Boyum J."/>
            <person name="Mead D."/>
            <person name="Weimer P.J."/>
        </authorList>
    </citation>
    <scope>NUCLEOTIDE SEQUENCE [LARGE SCALE GENOMIC DNA]</scope>
    <source>
        <strain evidence="3">ATCC 27210 / DSM 20455 / JCM 14654 / NCDO 2250 / 7</strain>
    </source>
</reference>
<dbReference type="Pfam" id="PF21983">
    <property type="entry name" value="NikA-like"/>
    <property type="match status" value="1"/>
</dbReference>
<dbReference type="Proteomes" id="UP000006919">
    <property type="component" value="Chromosome"/>
</dbReference>
<gene>
    <name evidence="2" type="ordered locus">Rumal_1214</name>
</gene>
<evidence type="ECO:0000313" key="3">
    <source>
        <dbReference type="Proteomes" id="UP000006919"/>
    </source>
</evidence>
<dbReference type="InterPro" id="IPR053842">
    <property type="entry name" value="NikA-like"/>
</dbReference>
<feature type="compositionally biased region" description="Polar residues" evidence="1">
    <location>
        <begin position="189"/>
        <end position="201"/>
    </location>
</feature>
<dbReference type="HOGENOM" id="CLU_1239391_0_0_9"/>
<evidence type="ECO:0000313" key="2">
    <source>
        <dbReference type="EMBL" id="ADU21731.1"/>
    </source>
</evidence>
<feature type="region of interest" description="Disordered" evidence="1">
    <location>
        <begin position="189"/>
        <end position="216"/>
    </location>
</feature>
<dbReference type="STRING" id="697329.Rumal_1214"/>
<sequence>MTKAEKIYKRDYGHKDSAELTLNYTRDGLKEELDGVLEKVTLDNLTADEQEYIDGRDQCRNHTLNIRFNDTEWEHICKQADLLKMRKSSYVRDCTKAHYVLMIDQDDMKNIVGAVRGLAANVNQVARRVNGTGRAYSEDITTMKASVNEIWQLLNYIQSGVQCATALNTSWTGIRPEVMHLSSLLCARQNQSEQPNNSELSDNGLEQDEAPPKHST</sequence>
<dbReference type="AlphaFoldDB" id="E6UDU4"/>
<protein>
    <submittedName>
        <fullName evidence="2">Uncharacterized protein</fullName>
    </submittedName>
</protein>
<dbReference type="KEGG" id="ral:Rumal_1214"/>
<proteinExistence type="predicted"/>